<proteinExistence type="predicted"/>
<name>W6ZCH4_COCMI</name>
<sequence>MDRFASSSGDASDAASNSRFTSQAATAEDLLKAQTVGLVNLNDYRKRRAEALDRKERGDTGLDSGASTPIDGASTPKPVFKKKRKITTKGKLSFGTEEEDDTDSTVSKTASPRQSTPTDATGVKSEAESNVVKKKLGANSNIGLKPRVMTKTALQREAQQAELARRDFVVMRDAVKATEVVIPFVFYDGTNIPGGRCRLKKGEQIWLFLDKARKVGAELGVGGDKSRRDWARVSVDDLMLVRGEVIIPHHYEIYHFLFNRVAGLDGPLFDYSAQPTKATPKATTEADEEADVDPATYDPLLQPGKKKSKESSIADDELEGFGDDATLTKVVDRRWYERNKHIFPASAWTEYAPDKDLSKMQRKDAQGNAFFFS</sequence>
<dbReference type="Proteomes" id="UP000054032">
    <property type="component" value="Unassembled WGS sequence"/>
</dbReference>
<dbReference type="InterPro" id="IPR007005">
    <property type="entry name" value="XAP5"/>
</dbReference>
<dbReference type="PANTHER" id="PTHR12722:SF0">
    <property type="entry name" value="PROTEIN FAM50A"/>
    <property type="match status" value="1"/>
</dbReference>
<feature type="compositionally biased region" description="Basic and acidic residues" evidence="1">
    <location>
        <begin position="50"/>
        <end position="60"/>
    </location>
</feature>
<evidence type="ECO:0000313" key="4">
    <source>
        <dbReference type="Proteomes" id="UP000054032"/>
    </source>
</evidence>
<feature type="region of interest" description="Disordered" evidence="1">
    <location>
        <begin position="1"/>
        <end position="22"/>
    </location>
</feature>
<feature type="domain" description="FAM50A/XAP5 C-terminal" evidence="2">
    <location>
        <begin position="178"/>
        <end position="360"/>
    </location>
</feature>
<dbReference type="EMBL" id="KI963952">
    <property type="protein sequence ID" value="EUC47513.1"/>
    <property type="molecule type" value="Genomic_DNA"/>
</dbReference>
<dbReference type="STRING" id="930090.W6ZCH4"/>
<evidence type="ECO:0000256" key="1">
    <source>
        <dbReference type="SAM" id="MobiDB-lite"/>
    </source>
</evidence>
<dbReference type="HOGENOM" id="CLU_037985_0_0_1"/>
<accession>W6ZCH4</accession>
<organism evidence="3 4">
    <name type="scientific">Bipolaris oryzae ATCC 44560</name>
    <dbReference type="NCBI Taxonomy" id="930090"/>
    <lineage>
        <taxon>Eukaryota</taxon>
        <taxon>Fungi</taxon>
        <taxon>Dikarya</taxon>
        <taxon>Ascomycota</taxon>
        <taxon>Pezizomycotina</taxon>
        <taxon>Dothideomycetes</taxon>
        <taxon>Pleosporomycetidae</taxon>
        <taxon>Pleosporales</taxon>
        <taxon>Pleosporineae</taxon>
        <taxon>Pleosporaceae</taxon>
        <taxon>Bipolaris</taxon>
    </lineage>
</organism>
<dbReference type="RefSeq" id="XP_007686045.1">
    <property type="nucleotide sequence ID" value="XM_007687855.1"/>
</dbReference>
<feature type="region of interest" description="Disordered" evidence="1">
    <location>
        <begin position="50"/>
        <end position="130"/>
    </location>
</feature>
<evidence type="ECO:0000259" key="2">
    <source>
        <dbReference type="Pfam" id="PF04921"/>
    </source>
</evidence>
<evidence type="ECO:0000313" key="3">
    <source>
        <dbReference type="EMBL" id="EUC47513.1"/>
    </source>
</evidence>
<dbReference type="PANTHER" id="PTHR12722">
    <property type="entry name" value="XAP-5 PROTEIN-RELATED"/>
    <property type="match status" value="1"/>
</dbReference>
<dbReference type="KEGG" id="bor:COCMIDRAFT_89945"/>
<gene>
    <name evidence="3" type="ORF">COCMIDRAFT_89945</name>
</gene>
<feature type="compositionally biased region" description="Low complexity" evidence="1">
    <location>
        <begin position="1"/>
        <end position="18"/>
    </location>
</feature>
<dbReference type="GO" id="GO:0005634">
    <property type="term" value="C:nucleus"/>
    <property type="evidence" value="ECO:0007669"/>
    <property type="project" value="InterPro"/>
</dbReference>
<dbReference type="eggNOG" id="KOG2894">
    <property type="taxonomic scope" value="Eukaryota"/>
</dbReference>
<dbReference type="InterPro" id="IPR048337">
    <property type="entry name" value="FAM50A/XAP5_C"/>
</dbReference>
<protein>
    <recommendedName>
        <fullName evidence="2">FAM50A/XAP5 C-terminal domain-containing protein</fullName>
    </recommendedName>
</protein>
<dbReference type="Pfam" id="PF04921">
    <property type="entry name" value="XAP5"/>
    <property type="match status" value="1"/>
</dbReference>
<feature type="compositionally biased region" description="Basic residues" evidence="1">
    <location>
        <begin position="79"/>
        <end position="88"/>
    </location>
</feature>
<reference evidence="3 4" key="1">
    <citation type="journal article" date="2013" name="PLoS Genet.">
        <title>Comparative genome structure, secondary metabolite, and effector coding capacity across Cochliobolus pathogens.</title>
        <authorList>
            <person name="Condon B.J."/>
            <person name="Leng Y."/>
            <person name="Wu D."/>
            <person name="Bushley K.E."/>
            <person name="Ohm R.A."/>
            <person name="Otillar R."/>
            <person name="Martin J."/>
            <person name="Schackwitz W."/>
            <person name="Grimwood J."/>
            <person name="MohdZainudin N."/>
            <person name="Xue C."/>
            <person name="Wang R."/>
            <person name="Manning V.A."/>
            <person name="Dhillon B."/>
            <person name="Tu Z.J."/>
            <person name="Steffenson B.J."/>
            <person name="Salamov A."/>
            <person name="Sun H."/>
            <person name="Lowry S."/>
            <person name="LaButti K."/>
            <person name="Han J."/>
            <person name="Copeland A."/>
            <person name="Lindquist E."/>
            <person name="Barry K."/>
            <person name="Schmutz J."/>
            <person name="Baker S.E."/>
            <person name="Ciuffetti L.M."/>
            <person name="Grigoriev I.V."/>
            <person name="Zhong S."/>
            <person name="Turgeon B.G."/>
        </authorList>
    </citation>
    <scope>NUCLEOTIDE SEQUENCE [LARGE SCALE GENOMIC DNA]</scope>
    <source>
        <strain evidence="3 4">ATCC 44560</strain>
    </source>
</reference>
<feature type="region of interest" description="Disordered" evidence="1">
    <location>
        <begin position="279"/>
        <end position="315"/>
    </location>
</feature>
<dbReference type="GO" id="GO:0006325">
    <property type="term" value="P:chromatin organization"/>
    <property type="evidence" value="ECO:0007669"/>
    <property type="project" value="TreeGrafter"/>
</dbReference>
<dbReference type="OrthoDB" id="1562195at2759"/>
<dbReference type="AlphaFoldDB" id="W6ZCH4"/>
<keyword evidence="4" id="KW-1185">Reference proteome</keyword>
<feature type="compositionally biased region" description="Polar residues" evidence="1">
    <location>
        <begin position="104"/>
        <end position="119"/>
    </location>
</feature>
<dbReference type="GeneID" id="19127582"/>